<dbReference type="AlphaFoldDB" id="A0A3N6LY68"/>
<dbReference type="RefSeq" id="WP_124179456.1">
    <property type="nucleotide sequence ID" value="NZ_REFY01000006.1"/>
</dbReference>
<protein>
    <submittedName>
        <fullName evidence="1">DUF4442 domain-containing protein</fullName>
    </submittedName>
</protein>
<dbReference type="SUPFAM" id="SSF54637">
    <property type="entry name" value="Thioesterase/thiol ester dehydrase-isomerase"/>
    <property type="match status" value="1"/>
</dbReference>
<dbReference type="EMBL" id="REFY01000006">
    <property type="protein sequence ID" value="RQG87051.1"/>
    <property type="molecule type" value="Genomic_DNA"/>
</dbReference>
<dbReference type="Gene3D" id="3.10.129.10">
    <property type="entry name" value="Hotdog Thioesterase"/>
    <property type="match status" value="1"/>
</dbReference>
<dbReference type="Pfam" id="PF14539">
    <property type="entry name" value="DUF4442"/>
    <property type="match status" value="1"/>
</dbReference>
<gene>
    <name evidence="1" type="ORF">EA462_15550</name>
</gene>
<sequence length="157" mass="17800">MLASLRARLSRLAFNLFPAYRGTGGRVTYVAPDWREVRVKLPLNWRTRNYVGTTFGGSMYAALDPFYVMMLLKNLGDGYVVWDKEAEIRFKRPGRQTLYARFTITGEEIAAIRAELERDGTESVDRHYTVDLVDADGVVHATVRKTVYVATDESKAA</sequence>
<dbReference type="InterPro" id="IPR027961">
    <property type="entry name" value="DUF4442"/>
</dbReference>
<name>A0A3N6LY68_9EURY</name>
<accession>A0A3N6LY68</accession>
<dbReference type="Proteomes" id="UP000273828">
    <property type="component" value="Unassembled WGS sequence"/>
</dbReference>
<dbReference type="OrthoDB" id="295952at2157"/>
<organism evidence="1 2">
    <name type="scientific">Natrarchaeobius halalkaliphilus</name>
    <dbReference type="NCBI Taxonomy" id="1679091"/>
    <lineage>
        <taxon>Archaea</taxon>
        <taxon>Methanobacteriati</taxon>
        <taxon>Methanobacteriota</taxon>
        <taxon>Stenosarchaea group</taxon>
        <taxon>Halobacteria</taxon>
        <taxon>Halobacteriales</taxon>
        <taxon>Natrialbaceae</taxon>
        <taxon>Natrarchaeobius</taxon>
    </lineage>
</organism>
<evidence type="ECO:0000313" key="1">
    <source>
        <dbReference type="EMBL" id="RQG87051.1"/>
    </source>
</evidence>
<reference evidence="1 2" key="1">
    <citation type="submission" date="2018-10" db="EMBL/GenBank/DDBJ databases">
        <title>Natrarchaeobius chitinivorans gen. nov., sp. nov., and Natrarchaeobius haloalkaliphilus sp. nov., alkaliphilic, chitin-utilizing haloarchaea from hypersaline alkaline lakes.</title>
        <authorList>
            <person name="Sorokin D.Y."/>
            <person name="Elcheninov A.G."/>
            <person name="Kostrikina N.A."/>
            <person name="Bale N.J."/>
            <person name="Sinninghe Damste J.S."/>
            <person name="Khijniak T.V."/>
            <person name="Kublanov I.V."/>
            <person name="Toshchakov S.V."/>
        </authorList>
    </citation>
    <scope>NUCLEOTIDE SEQUENCE [LARGE SCALE GENOMIC DNA]</scope>
    <source>
        <strain evidence="1 2">AArcht-Sl</strain>
    </source>
</reference>
<evidence type="ECO:0000313" key="2">
    <source>
        <dbReference type="Proteomes" id="UP000273828"/>
    </source>
</evidence>
<keyword evidence="2" id="KW-1185">Reference proteome</keyword>
<proteinExistence type="predicted"/>
<comment type="caution">
    <text evidence="1">The sequence shown here is derived from an EMBL/GenBank/DDBJ whole genome shotgun (WGS) entry which is preliminary data.</text>
</comment>
<dbReference type="InterPro" id="IPR029069">
    <property type="entry name" value="HotDog_dom_sf"/>
</dbReference>